<organism evidence="2 3">
    <name type="scientific">Streptomyces colonosanans</name>
    <dbReference type="NCBI Taxonomy" id="1428652"/>
    <lineage>
        <taxon>Bacteria</taxon>
        <taxon>Bacillati</taxon>
        <taxon>Actinomycetota</taxon>
        <taxon>Actinomycetes</taxon>
        <taxon>Kitasatosporales</taxon>
        <taxon>Streptomycetaceae</taxon>
        <taxon>Streptomyces</taxon>
    </lineage>
</organism>
<evidence type="ECO:0000256" key="1">
    <source>
        <dbReference type="SAM" id="MobiDB-lite"/>
    </source>
</evidence>
<accession>A0A1S2NX06</accession>
<gene>
    <name evidence="2" type="ORF">BIV24_28560</name>
</gene>
<dbReference type="OrthoDB" id="3370660at2"/>
<name>A0A1S2NX06_9ACTN</name>
<evidence type="ECO:0000313" key="3">
    <source>
        <dbReference type="Proteomes" id="UP000179935"/>
    </source>
</evidence>
<dbReference type="RefSeq" id="WP_071369353.1">
    <property type="nucleotide sequence ID" value="NZ_MLYP01000092.1"/>
</dbReference>
<dbReference type="Proteomes" id="UP000179935">
    <property type="component" value="Unassembled WGS sequence"/>
</dbReference>
<protein>
    <submittedName>
        <fullName evidence="2">Uncharacterized protein</fullName>
    </submittedName>
</protein>
<feature type="region of interest" description="Disordered" evidence="1">
    <location>
        <begin position="25"/>
        <end position="44"/>
    </location>
</feature>
<comment type="caution">
    <text evidence="2">The sequence shown here is derived from an EMBL/GenBank/DDBJ whole genome shotgun (WGS) entry which is preliminary data.</text>
</comment>
<proteinExistence type="predicted"/>
<sequence length="178" mass="19211">MTRQYGDAFDRGRAVAGIEALLATPLPTTGPTLREDDPSTEEWGQDIGEGFVLAPLWESRDLLGVYGEEWGEQVAGAELKALDVAAELTGRWGTPRKVPMHVAMFRDQADEPMPPVHQALCDADNYGDLTVWGPVPAGPDGADRWVGISVGHCDGDAPLVLMAVVSDREIEELEEETG</sequence>
<dbReference type="EMBL" id="MLYP01000092">
    <property type="protein sequence ID" value="OIJ85424.1"/>
    <property type="molecule type" value="Genomic_DNA"/>
</dbReference>
<keyword evidence="3" id="KW-1185">Reference proteome</keyword>
<evidence type="ECO:0000313" key="2">
    <source>
        <dbReference type="EMBL" id="OIJ85424.1"/>
    </source>
</evidence>
<dbReference type="AlphaFoldDB" id="A0A1S2NX06"/>
<reference evidence="2 3" key="1">
    <citation type="submission" date="2016-10" db="EMBL/GenBank/DDBJ databases">
        <title>Genome sequence of Streptomyces sp. MUSC 93.</title>
        <authorList>
            <person name="Lee L.-H."/>
            <person name="Ser H.-L."/>
            <person name="Law J.W.-F."/>
        </authorList>
    </citation>
    <scope>NUCLEOTIDE SEQUENCE [LARGE SCALE GENOMIC DNA]</scope>
    <source>
        <strain evidence="2 3">MUSC 93</strain>
    </source>
</reference>
<dbReference type="STRING" id="1428652.BIV24_28560"/>